<evidence type="ECO:0000313" key="5">
    <source>
        <dbReference type="EMBL" id="SMF10560.1"/>
    </source>
</evidence>
<reference evidence="6" key="1">
    <citation type="submission" date="2017-04" db="EMBL/GenBank/DDBJ databases">
        <authorList>
            <person name="Varghese N."/>
            <person name="Submissions S."/>
        </authorList>
    </citation>
    <scope>NUCLEOTIDE SEQUENCE [LARGE SCALE GENOMIC DNA]</scope>
    <source>
        <strain evidence="6">B4P</strain>
    </source>
</reference>
<dbReference type="InterPro" id="IPR045229">
    <property type="entry name" value="TPP_enz"/>
</dbReference>
<dbReference type="Proteomes" id="UP000192903">
    <property type="component" value="Unassembled WGS sequence"/>
</dbReference>
<gene>
    <name evidence="5" type="ORF">SAMN02982989_5169</name>
</gene>
<dbReference type="GO" id="GO:0044281">
    <property type="term" value="P:small molecule metabolic process"/>
    <property type="evidence" value="ECO:0007669"/>
    <property type="project" value="UniProtKB-ARBA"/>
</dbReference>
<name>A0A1X7D7Y5_9HYPH</name>
<dbReference type="InterPro" id="IPR029061">
    <property type="entry name" value="THDP-binding"/>
</dbReference>
<dbReference type="InterPro" id="IPR029035">
    <property type="entry name" value="DHS-like_NAD/FAD-binding_dom"/>
</dbReference>
<dbReference type="CDD" id="cd02002">
    <property type="entry name" value="TPP_BFDC"/>
    <property type="match status" value="1"/>
</dbReference>
<keyword evidence="2" id="KW-0786">Thiamine pyrophosphate</keyword>
<dbReference type="STRING" id="464029.SAMN02982989_5169"/>
<dbReference type="RefSeq" id="WP_085420531.1">
    <property type="nucleotide sequence ID" value="NZ_FXAF01000002.1"/>
</dbReference>
<protein>
    <submittedName>
        <fullName evidence="5">Acetolactate synthase-1/2/3 large subunit</fullName>
    </submittedName>
</protein>
<dbReference type="PANTHER" id="PTHR18968">
    <property type="entry name" value="THIAMINE PYROPHOSPHATE ENZYMES"/>
    <property type="match status" value="1"/>
</dbReference>
<comment type="similarity">
    <text evidence="1">Belongs to the TPP enzyme family.</text>
</comment>
<dbReference type="Gene3D" id="3.40.50.1220">
    <property type="entry name" value="TPP-binding domain"/>
    <property type="match status" value="1"/>
</dbReference>
<dbReference type="InterPro" id="IPR012001">
    <property type="entry name" value="Thiamin_PyroP_enz_TPP-bd_dom"/>
</dbReference>
<dbReference type="GO" id="GO:0050660">
    <property type="term" value="F:flavin adenine dinucleotide binding"/>
    <property type="evidence" value="ECO:0007669"/>
    <property type="project" value="TreeGrafter"/>
</dbReference>
<proteinExistence type="inferred from homology"/>
<dbReference type="OrthoDB" id="9773408at2"/>
<dbReference type="NCBIfam" id="NF005760">
    <property type="entry name" value="PRK07586.1"/>
    <property type="match status" value="1"/>
</dbReference>
<keyword evidence="6" id="KW-1185">Reference proteome</keyword>
<dbReference type="GO" id="GO:0030976">
    <property type="term" value="F:thiamine pyrophosphate binding"/>
    <property type="evidence" value="ECO:0007669"/>
    <property type="project" value="InterPro"/>
</dbReference>
<accession>A0A1X7D7Y5</accession>
<dbReference type="Pfam" id="PF02775">
    <property type="entry name" value="TPP_enzyme_C"/>
    <property type="match status" value="1"/>
</dbReference>
<evidence type="ECO:0000259" key="3">
    <source>
        <dbReference type="Pfam" id="PF02775"/>
    </source>
</evidence>
<dbReference type="CDD" id="cd07035">
    <property type="entry name" value="TPP_PYR_POX_like"/>
    <property type="match status" value="1"/>
</dbReference>
<dbReference type="SUPFAM" id="SSF52467">
    <property type="entry name" value="DHS-like NAD/FAD-binding domain"/>
    <property type="match status" value="1"/>
</dbReference>
<dbReference type="Pfam" id="PF02776">
    <property type="entry name" value="TPP_enzyme_N"/>
    <property type="match status" value="1"/>
</dbReference>
<sequence length="517" mass="54203">MNGADMLCDVLLANGVDVCFANPGTSEMHFVAALDRKPEMRCILGLSEGVVTGAADGYARMADKPAATLLHLGPGLANGLANLHNARRARTPILNVVGDHASYHLQYDAPLTSDIESLARPMSHWVGRAAGAHDIRRCTEEGFAASIARRGVSTMILPADAAWGEVSPETLSPVEIPAPPPVDPETLKAAAAALRSGKRTAIILAGRAMREKPVSTAGRIAAATGAALFSTSSARSARGAGRALVRPVPYNIELAIEALKEFEVAICIGGPRPVTFFAYPGKPSTTLPPSCEVIQLAEHEHDLANVIDALADELGVRPNADFARNPFRQNDIQVPGGALTPDAISLAIARHLPENAIVIDEALTSIGQHSALAPGLHPHDHLPITGGSIGIGIPLATGAAIGAPDRKVVAMQADGSGMYTVQGLWTQAREALDVVTIVFANSAYKILQGEMVNVGVNSFGVNARKMLDLDQPKLDWCSLAKGLGVESGRATTVEEFVKLYTGALSRKGPFLIEAVMA</sequence>
<dbReference type="PANTHER" id="PTHR18968:SF86">
    <property type="entry name" value="ACETOLACTATE SYNTHASE LARGE SUBUNIT ILVX-RELATED"/>
    <property type="match status" value="1"/>
</dbReference>
<dbReference type="AlphaFoldDB" id="A0A1X7D7Y5"/>
<feature type="domain" description="Thiamine pyrophosphate enzyme TPP-binding" evidence="3">
    <location>
        <begin position="383"/>
        <end position="513"/>
    </location>
</feature>
<feature type="domain" description="Thiamine pyrophosphate enzyme N-terminal TPP-binding" evidence="4">
    <location>
        <begin position="1"/>
        <end position="106"/>
    </location>
</feature>
<evidence type="ECO:0000313" key="6">
    <source>
        <dbReference type="Proteomes" id="UP000192903"/>
    </source>
</evidence>
<dbReference type="EMBL" id="FXAF01000002">
    <property type="protein sequence ID" value="SMF10560.1"/>
    <property type="molecule type" value="Genomic_DNA"/>
</dbReference>
<dbReference type="SUPFAM" id="SSF52518">
    <property type="entry name" value="Thiamin diphosphate-binding fold (THDP-binding)"/>
    <property type="match status" value="2"/>
</dbReference>
<organism evidence="5 6">
    <name type="scientific">Xaviernesmea oryzae</name>
    <dbReference type="NCBI Taxonomy" id="464029"/>
    <lineage>
        <taxon>Bacteria</taxon>
        <taxon>Pseudomonadati</taxon>
        <taxon>Pseudomonadota</taxon>
        <taxon>Alphaproteobacteria</taxon>
        <taxon>Hyphomicrobiales</taxon>
        <taxon>Rhizobiaceae</taxon>
        <taxon>Rhizobium/Agrobacterium group</taxon>
        <taxon>Xaviernesmea</taxon>
    </lineage>
</organism>
<evidence type="ECO:0000256" key="1">
    <source>
        <dbReference type="ARBA" id="ARBA00007812"/>
    </source>
</evidence>
<evidence type="ECO:0000259" key="4">
    <source>
        <dbReference type="Pfam" id="PF02776"/>
    </source>
</evidence>
<dbReference type="InterPro" id="IPR011766">
    <property type="entry name" value="TPP_enzyme_TPP-bd"/>
</dbReference>
<dbReference type="Gene3D" id="3.40.50.970">
    <property type="match status" value="2"/>
</dbReference>
<dbReference type="GO" id="GO:0003984">
    <property type="term" value="F:acetolactate synthase activity"/>
    <property type="evidence" value="ECO:0007669"/>
    <property type="project" value="TreeGrafter"/>
</dbReference>
<evidence type="ECO:0000256" key="2">
    <source>
        <dbReference type="ARBA" id="ARBA00023052"/>
    </source>
</evidence>